<feature type="region of interest" description="Disordered" evidence="1">
    <location>
        <begin position="512"/>
        <end position="582"/>
    </location>
</feature>
<keyword evidence="4" id="KW-1185">Reference proteome</keyword>
<evidence type="ECO:0000256" key="1">
    <source>
        <dbReference type="SAM" id="MobiDB-lite"/>
    </source>
</evidence>
<feature type="region of interest" description="Disordered" evidence="1">
    <location>
        <begin position="1"/>
        <end position="56"/>
    </location>
</feature>
<dbReference type="InterPro" id="IPR036508">
    <property type="entry name" value="Chitin-bd_dom_sf"/>
</dbReference>
<feature type="region of interest" description="Disordered" evidence="1">
    <location>
        <begin position="479"/>
        <end position="499"/>
    </location>
</feature>
<dbReference type="Pfam" id="PF01607">
    <property type="entry name" value="CBM_14"/>
    <property type="match status" value="1"/>
</dbReference>
<dbReference type="PANTHER" id="PTHR22933">
    <property type="entry name" value="FI18007P1-RELATED"/>
    <property type="match status" value="1"/>
</dbReference>
<protein>
    <recommendedName>
        <fullName evidence="2">Chitin-binding type-2 domain-containing protein</fullName>
    </recommendedName>
</protein>
<evidence type="ECO:0000259" key="2">
    <source>
        <dbReference type="PROSITE" id="PS50940"/>
    </source>
</evidence>
<feature type="compositionally biased region" description="Polar residues" evidence="1">
    <location>
        <begin position="319"/>
        <end position="328"/>
    </location>
</feature>
<feature type="compositionally biased region" description="Polar residues" evidence="1">
    <location>
        <begin position="36"/>
        <end position="52"/>
    </location>
</feature>
<dbReference type="GO" id="GO:0008061">
    <property type="term" value="F:chitin binding"/>
    <property type="evidence" value="ECO:0007669"/>
    <property type="project" value="InterPro"/>
</dbReference>
<name>A0A3R7M2Z7_PENVA</name>
<dbReference type="OrthoDB" id="6428908at2759"/>
<dbReference type="Gene3D" id="2.170.140.10">
    <property type="entry name" value="Chitin binding domain"/>
    <property type="match status" value="1"/>
</dbReference>
<accession>A0A3R7M2Z7</accession>
<dbReference type="InterPro" id="IPR052976">
    <property type="entry name" value="Scoloptoxin-like"/>
</dbReference>
<dbReference type="EMBL" id="QCYY01002422">
    <property type="protein sequence ID" value="ROT70454.1"/>
    <property type="molecule type" value="Genomic_DNA"/>
</dbReference>
<dbReference type="PROSITE" id="PS50940">
    <property type="entry name" value="CHIT_BIND_II"/>
    <property type="match status" value="1"/>
</dbReference>
<evidence type="ECO:0000313" key="3">
    <source>
        <dbReference type="EMBL" id="ROT70454.1"/>
    </source>
</evidence>
<reference evidence="3 4" key="2">
    <citation type="submission" date="2019-01" db="EMBL/GenBank/DDBJ databases">
        <title>The decoding of complex shrimp genome reveals the adaptation for benthos swimmer, frequently molting mechanism and breeding impact on genome.</title>
        <authorList>
            <person name="Sun Y."/>
            <person name="Gao Y."/>
            <person name="Yu Y."/>
        </authorList>
    </citation>
    <scope>NUCLEOTIDE SEQUENCE [LARGE SCALE GENOMIC DNA]</scope>
    <source>
        <tissue evidence="3">Muscle</tissue>
    </source>
</reference>
<reference evidence="3 4" key="1">
    <citation type="submission" date="2018-04" db="EMBL/GenBank/DDBJ databases">
        <authorList>
            <person name="Zhang X."/>
            <person name="Yuan J."/>
            <person name="Li F."/>
            <person name="Xiang J."/>
        </authorList>
    </citation>
    <scope>NUCLEOTIDE SEQUENCE [LARGE SCALE GENOMIC DNA]</scope>
    <source>
        <tissue evidence="3">Muscle</tissue>
    </source>
</reference>
<evidence type="ECO:0000313" key="4">
    <source>
        <dbReference type="Proteomes" id="UP000283509"/>
    </source>
</evidence>
<dbReference type="PANTHER" id="PTHR22933:SF43">
    <property type="entry name" value="LP10131P"/>
    <property type="match status" value="1"/>
</dbReference>
<dbReference type="SMART" id="SM00494">
    <property type="entry name" value="ChtBD2"/>
    <property type="match status" value="1"/>
</dbReference>
<gene>
    <name evidence="3" type="ORF">C7M84_011258</name>
</gene>
<dbReference type="GO" id="GO:0005576">
    <property type="term" value="C:extracellular region"/>
    <property type="evidence" value="ECO:0007669"/>
    <property type="project" value="InterPro"/>
</dbReference>
<feature type="compositionally biased region" description="Low complexity" evidence="1">
    <location>
        <begin position="23"/>
        <end position="35"/>
    </location>
</feature>
<sequence>ASFGDRLPPASALKQSYLPPTPADADPAPGSPTSAESQRATLTATDDASGTDMTADGMVGLRVTETADLGLGESGAHGGAADVSRTLVEEETGEVGVDGTGAGTIAVAGETNDTLPGSEADDGIPGRAGIDYPTLAAVPDTAFSCGNYALPGYYVDKEAECQVFYICQADGRQDGFLCPNGTKFNQQFLVCDWWYNVDCSISDSFFTINERIYAGPGSRAVEFPDQAGVDTRQGGLLTHAAAGLREHPLGAEAPRSESFGDATVSAPDADGIVAPSDYDGISSDYEEGTDDYAGGSSTTEGALRDYDAGSTDYDGVSTGELSSTQSSLGVPGDGSQGNDSYSYLPPAEFFPTETVESVRGATGGLIQGNINPNTGYGIPTEFPTLSLNSRGTVISEVDNVTPYSYALPDAKTRVSLTDDEEDFLTTASAFDESTIESILSHAGNLGGFSNNGHSGYSYPEPLNPLNFESTRTSIVPESSTLVSAAGNREKSEPTSAPTAELPVTAEGVVNGYNYSPPASTHEVPLPSKSAASPTEGGISDTSASAGNGYNGYSYPEPTKPFLLPGESSVLPPLKTYLPPPAR</sequence>
<proteinExistence type="predicted"/>
<feature type="region of interest" description="Disordered" evidence="1">
    <location>
        <begin position="251"/>
        <end position="340"/>
    </location>
</feature>
<organism evidence="3 4">
    <name type="scientific">Penaeus vannamei</name>
    <name type="common">Whiteleg shrimp</name>
    <name type="synonym">Litopenaeus vannamei</name>
    <dbReference type="NCBI Taxonomy" id="6689"/>
    <lineage>
        <taxon>Eukaryota</taxon>
        <taxon>Metazoa</taxon>
        <taxon>Ecdysozoa</taxon>
        <taxon>Arthropoda</taxon>
        <taxon>Crustacea</taxon>
        <taxon>Multicrustacea</taxon>
        <taxon>Malacostraca</taxon>
        <taxon>Eumalacostraca</taxon>
        <taxon>Eucarida</taxon>
        <taxon>Decapoda</taxon>
        <taxon>Dendrobranchiata</taxon>
        <taxon>Penaeoidea</taxon>
        <taxon>Penaeidae</taxon>
        <taxon>Penaeus</taxon>
    </lineage>
</organism>
<dbReference type="SUPFAM" id="SSF57625">
    <property type="entry name" value="Invertebrate chitin-binding proteins"/>
    <property type="match status" value="1"/>
</dbReference>
<dbReference type="Proteomes" id="UP000283509">
    <property type="component" value="Unassembled WGS sequence"/>
</dbReference>
<feature type="domain" description="Chitin-binding type-2" evidence="2">
    <location>
        <begin position="142"/>
        <end position="201"/>
    </location>
</feature>
<dbReference type="InterPro" id="IPR002557">
    <property type="entry name" value="Chitin-bd_dom"/>
</dbReference>
<comment type="caution">
    <text evidence="3">The sequence shown here is derived from an EMBL/GenBank/DDBJ whole genome shotgun (WGS) entry which is preliminary data.</text>
</comment>
<dbReference type="AlphaFoldDB" id="A0A3R7M2Z7"/>
<feature type="non-terminal residue" evidence="3">
    <location>
        <position position="1"/>
    </location>
</feature>